<keyword evidence="1" id="KW-0808">Transferase</keyword>
<dbReference type="STRING" id="319970.RV00_GL000038"/>
<evidence type="ECO:0000256" key="1">
    <source>
        <dbReference type="ARBA" id="ARBA00022679"/>
    </source>
</evidence>
<proteinExistence type="predicted"/>
<dbReference type="Proteomes" id="UP000183700">
    <property type="component" value="Unassembled WGS sequence"/>
</dbReference>
<evidence type="ECO:0000313" key="8">
    <source>
        <dbReference type="Proteomes" id="UP000183700"/>
    </source>
</evidence>
<keyword evidence="8" id="KW-1185">Reference proteome</keyword>
<evidence type="ECO:0000259" key="6">
    <source>
        <dbReference type="Pfam" id="PF02776"/>
    </source>
</evidence>
<dbReference type="EMBL" id="JXKM01000001">
    <property type="protein sequence ID" value="OJG37081.1"/>
    <property type="molecule type" value="Genomic_DNA"/>
</dbReference>
<name>A0A1L8SYE7_9ENTE</name>
<dbReference type="PANTHER" id="PTHR42916:SF1">
    <property type="entry name" value="PROTEIN PHYLLO, CHLOROPLASTIC"/>
    <property type="match status" value="1"/>
</dbReference>
<dbReference type="GO" id="GO:0030976">
    <property type="term" value="F:thiamine pyrophosphate binding"/>
    <property type="evidence" value="ECO:0007669"/>
    <property type="project" value="InterPro"/>
</dbReference>
<evidence type="ECO:0000313" key="7">
    <source>
        <dbReference type="EMBL" id="OJG37081.1"/>
    </source>
</evidence>
<evidence type="ECO:0000256" key="3">
    <source>
        <dbReference type="ARBA" id="ARBA00022842"/>
    </source>
</evidence>
<dbReference type="SUPFAM" id="SSF52518">
    <property type="entry name" value="Thiamin diphosphate-binding fold (THDP-binding)"/>
    <property type="match status" value="2"/>
</dbReference>
<dbReference type="InterPro" id="IPR012001">
    <property type="entry name" value="Thiamin_PyroP_enz_TPP-bd_dom"/>
</dbReference>
<evidence type="ECO:0000256" key="2">
    <source>
        <dbReference type="ARBA" id="ARBA00022723"/>
    </source>
</evidence>
<keyword evidence="3" id="KW-0460">Magnesium</keyword>
<protein>
    <recommendedName>
        <fullName evidence="6">Thiamine pyrophosphate enzyme N-terminal TPP-binding domain-containing protein</fullName>
    </recommendedName>
</protein>
<keyword evidence="5" id="KW-0464">Manganese</keyword>
<organism evidence="7 8">
    <name type="scientific">Enterococcus devriesei</name>
    <dbReference type="NCBI Taxonomy" id="319970"/>
    <lineage>
        <taxon>Bacteria</taxon>
        <taxon>Bacillati</taxon>
        <taxon>Bacillota</taxon>
        <taxon>Bacilli</taxon>
        <taxon>Lactobacillales</taxon>
        <taxon>Enterococcaceae</taxon>
        <taxon>Enterococcus</taxon>
    </lineage>
</organism>
<dbReference type="Gene3D" id="3.40.50.1220">
    <property type="entry name" value="TPP-binding domain"/>
    <property type="match status" value="1"/>
</dbReference>
<accession>A0A1L8SYE7</accession>
<dbReference type="GO" id="GO:0070204">
    <property type="term" value="F:2-succinyl-5-enolpyruvyl-6-hydroxy-3-cyclohexene-1-carboxylic-acid synthase activity"/>
    <property type="evidence" value="ECO:0007669"/>
    <property type="project" value="InterPro"/>
</dbReference>
<gene>
    <name evidence="7" type="ORF">RV00_GL000038</name>
</gene>
<keyword evidence="4" id="KW-0786">Thiamine pyrophosphate</keyword>
<reference evidence="7 8" key="1">
    <citation type="submission" date="2014-12" db="EMBL/GenBank/DDBJ databases">
        <title>Draft genome sequences of 29 type strains of Enterococci.</title>
        <authorList>
            <person name="Zhong Z."/>
            <person name="Sun Z."/>
            <person name="Liu W."/>
            <person name="Zhang W."/>
            <person name="Zhang H."/>
        </authorList>
    </citation>
    <scope>NUCLEOTIDE SEQUENCE [LARGE SCALE GENOMIC DNA]</scope>
    <source>
        <strain evidence="7 8">DSM 22802</strain>
    </source>
</reference>
<dbReference type="RefSeq" id="WP_071860593.1">
    <property type="nucleotide sequence ID" value="NZ_JBHLVS010000004.1"/>
</dbReference>
<dbReference type="Gene3D" id="3.40.50.970">
    <property type="match status" value="2"/>
</dbReference>
<dbReference type="CDD" id="cd07037">
    <property type="entry name" value="TPP_PYR_MenD"/>
    <property type="match status" value="1"/>
</dbReference>
<dbReference type="GO" id="GO:0046872">
    <property type="term" value="F:metal ion binding"/>
    <property type="evidence" value="ECO:0007669"/>
    <property type="project" value="UniProtKB-KW"/>
</dbReference>
<dbReference type="Pfam" id="PF02776">
    <property type="entry name" value="TPP_enzyme_N"/>
    <property type="match status" value="1"/>
</dbReference>
<dbReference type="AlphaFoldDB" id="A0A1L8SYE7"/>
<dbReference type="OrthoDB" id="9791859at2"/>
<dbReference type="PANTHER" id="PTHR42916">
    <property type="entry name" value="2-SUCCINYL-5-ENOLPYRUVYL-6-HYDROXY-3-CYCLOHEXENE-1-CARBOXYLATE SYNTHASE"/>
    <property type="match status" value="1"/>
</dbReference>
<comment type="caution">
    <text evidence="7">The sequence shown here is derived from an EMBL/GenBank/DDBJ whole genome shotgun (WGS) entry which is preliminary data.</text>
</comment>
<dbReference type="InterPro" id="IPR004433">
    <property type="entry name" value="MenaQ_synth_MenD"/>
</dbReference>
<dbReference type="GO" id="GO:0009234">
    <property type="term" value="P:menaquinone biosynthetic process"/>
    <property type="evidence" value="ECO:0007669"/>
    <property type="project" value="InterPro"/>
</dbReference>
<dbReference type="PIRSF" id="PIRSF004983">
    <property type="entry name" value="MenD"/>
    <property type="match status" value="1"/>
</dbReference>
<keyword evidence="2" id="KW-0479">Metal-binding</keyword>
<dbReference type="InterPro" id="IPR029061">
    <property type="entry name" value="THDP-binding"/>
</dbReference>
<evidence type="ECO:0000256" key="5">
    <source>
        <dbReference type="ARBA" id="ARBA00023211"/>
    </source>
</evidence>
<sequence length="595" mass="67116">MEKYYTDEKNAQIVLALLKEHGINQIIASPGTTNIPIVGSVQNDPFFKVYSSVDERSAAYMACGLARESGRPVVLTCTGATASRNYLPGLTEAYYSKIPVIAITSLNDIQDVGNLKPQNIDRSQLPKDAAKISVNLPVVNSSQDYWFVNHQVNKAILETYRHGGGPVHINLNTNYMATFTTKNLPKVNYVERFFYYTKKLPSIPSDAKIGIFIGRHKNFSKEEESLIDKFCEQYNGAVFGDRTNGYNGKYKLNSSLGGVNLTRKHTNFDNYAPSVIIHLGEVTGDYSSMDTFNKSTAPVWRVSEDGEMRDTFKRLSHIFEMQELDFFDRYIEKDTDRKNISFFESWKMYLVSLRTSIPDLPFASSWIAQKTIPQLPKGSFLNLGILNSLRNWNFYPIDPSIQVESNVGGFGIDGLLSTTLGASLVDENRLYFVVLGDLAFFYDVNSLGNRHVGKNLRILLINNGTGTEFRNSSHIGSQFGDQSDDYIAAGGHFKPRFKINSQDSSLAKSWTSALGFKYYSACSKEEYLDVLPKFMNSDITEPILVEVFTNSEDESNSLEKMVSLDNNYSLKGKIYNFSESILPMESLKKLRRRFK</sequence>
<feature type="domain" description="Thiamine pyrophosphate enzyme N-terminal TPP-binding" evidence="6">
    <location>
        <begin position="11"/>
        <end position="124"/>
    </location>
</feature>
<evidence type="ECO:0000256" key="4">
    <source>
        <dbReference type="ARBA" id="ARBA00023052"/>
    </source>
</evidence>